<keyword evidence="3 5" id="KW-1133">Transmembrane helix</keyword>
<dbReference type="Proteomes" id="UP001321473">
    <property type="component" value="Unassembled WGS sequence"/>
</dbReference>
<evidence type="ECO:0000256" key="1">
    <source>
        <dbReference type="ARBA" id="ARBA00004141"/>
    </source>
</evidence>
<evidence type="ECO:0000256" key="5">
    <source>
        <dbReference type="SAM" id="Phobius"/>
    </source>
</evidence>
<evidence type="ECO:0000313" key="8">
    <source>
        <dbReference type="Proteomes" id="UP001321473"/>
    </source>
</evidence>
<keyword evidence="2 5" id="KW-0812">Transmembrane</keyword>
<feature type="transmembrane region" description="Helical" evidence="5">
    <location>
        <begin position="134"/>
        <end position="162"/>
    </location>
</feature>
<dbReference type="Pfam" id="PF12698">
    <property type="entry name" value="ABC2_membrane_3"/>
    <property type="match status" value="1"/>
</dbReference>
<evidence type="ECO:0000256" key="2">
    <source>
        <dbReference type="ARBA" id="ARBA00022692"/>
    </source>
</evidence>
<proteinExistence type="predicted"/>
<protein>
    <recommendedName>
        <fullName evidence="6">ABC-2 type transporter transmembrane domain-containing protein</fullName>
    </recommendedName>
</protein>
<reference evidence="7 8" key="1">
    <citation type="journal article" date="2023" name="Arcadia Sci">
        <title>De novo assembly of a long-read Amblyomma americanum tick genome.</title>
        <authorList>
            <person name="Chou S."/>
            <person name="Poskanzer K.E."/>
            <person name="Rollins M."/>
            <person name="Thuy-Boun P.S."/>
        </authorList>
    </citation>
    <scope>NUCLEOTIDE SEQUENCE [LARGE SCALE GENOMIC DNA]</scope>
    <source>
        <strain evidence="7">F_SG_1</strain>
        <tissue evidence="7">Salivary glands</tissue>
    </source>
</reference>
<evidence type="ECO:0000259" key="6">
    <source>
        <dbReference type="Pfam" id="PF12698"/>
    </source>
</evidence>
<evidence type="ECO:0000256" key="4">
    <source>
        <dbReference type="ARBA" id="ARBA00023136"/>
    </source>
</evidence>
<feature type="domain" description="ABC-2 type transporter transmembrane" evidence="6">
    <location>
        <begin position="20"/>
        <end position="211"/>
    </location>
</feature>
<evidence type="ECO:0000313" key="7">
    <source>
        <dbReference type="EMBL" id="KAK8769366.1"/>
    </source>
</evidence>
<gene>
    <name evidence="7" type="ORF">V5799_014169</name>
</gene>
<keyword evidence="8" id="KW-1185">Reference proteome</keyword>
<comment type="caution">
    <text evidence="7">The sequence shown here is derived from an EMBL/GenBank/DDBJ whole genome shotgun (WGS) entry which is preliminary data.</text>
</comment>
<feature type="transmembrane region" description="Helical" evidence="5">
    <location>
        <begin position="92"/>
        <end position="114"/>
    </location>
</feature>
<sequence>MRLFLPLHADAFAKIFARVIEGWYNPASPVACSVLLNLIDTAMLRAASQSSRARITAGVSFYGKKKSARPVTTEAQKQRLEDLIGQIGTNMLFWYSLAPSLVCMAVCPVVFFPIAEKLCGARELQLMTGISGPLYVASHFLFDLLFHYLVPFSACFAIYSFWYADLEFTTVVAVYVIVLAFAPVAIFEAYLLAHFLHSEAGAFTCALVVFVIGGNNPTTE</sequence>
<dbReference type="GO" id="GO:0016020">
    <property type="term" value="C:membrane"/>
    <property type="evidence" value="ECO:0007669"/>
    <property type="project" value="UniProtKB-SubCell"/>
</dbReference>
<dbReference type="EMBL" id="JARKHS020022694">
    <property type="protein sequence ID" value="KAK8769366.1"/>
    <property type="molecule type" value="Genomic_DNA"/>
</dbReference>
<name>A0AAQ4E3U0_AMBAM</name>
<comment type="subcellular location">
    <subcellularLocation>
        <location evidence="1">Membrane</location>
        <topology evidence="1">Multi-pass membrane protein</topology>
    </subcellularLocation>
</comment>
<dbReference type="AlphaFoldDB" id="A0AAQ4E3U0"/>
<keyword evidence="4 5" id="KW-0472">Membrane</keyword>
<dbReference type="GO" id="GO:0140359">
    <property type="term" value="F:ABC-type transporter activity"/>
    <property type="evidence" value="ECO:0007669"/>
    <property type="project" value="InterPro"/>
</dbReference>
<organism evidence="7 8">
    <name type="scientific">Amblyomma americanum</name>
    <name type="common">Lone star tick</name>
    <dbReference type="NCBI Taxonomy" id="6943"/>
    <lineage>
        <taxon>Eukaryota</taxon>
        <taxon>Metazoa</taxon>
        <taxon>Ecdysozoa</taxon>
        <taxon>Arthropoda</taxon>
        <taxon>Chelicerata</taxon>
        <taxon>Arachnida</taxon>
        <taxon>Acari</taxon>
        <taxon>Parasitiformes</taxon>
        <taxon>Ixodida</taxon>
        <taxon>Ixodoidea</taxon>
        <taxon>Ixodidae</taxon>
        <taxon>Amblyomminae</taxon>
        <taxon>Amblyomma</taxon>
    </lineage>
</organism>
<evidence type="ECO:0000256" key="3">
    <source>
        <dbReference type="ARBA" id="ARBA00022989"/>
    </source>
</evidence>
<dbReference type="InterPro" id="IPR013525">
    <property type="entry name" value="ABC2_TM"/>
</dbReference>
<accession>A0AAQ4E3U0</accession>
<feature type="transmembrane region" description="Helical" evidence="5">
    <location>
        <begin position="168"/>
        <end position="193"/>
    </location>
</feature>